<accession>A0A2P2I1S4</accession>
<feature type="transmembrane region" description="Helical" evidence="2">
    <location>
        <begin position="600"/>
        <end position="617"/>
    </location>
</feature>
<feature type="transmembrane region" description="Helical" evidence="2">
    <location>
        <begin position="379"/>
        <end position="403"/>
    </location>
</feature>
<organism evidence="4">
    <name type="scientific">Hirondellea gigas</name>
    <dbReference type="NCBI Taxonomy" id="1518452"/>
    <lineage>
        <taxon>Eukaryota</taxon>
        <taxon>Metazoa</taxon>
        <taxon>Ecdysozoa</taxon>
        <taxon>Arthropoda</taxon>
        <taxon>Crustacea</taxon>
        <taxon>Multicrustacea</taxon>
        <taxon>Malacostraca</taxon>
        <taxon>Eumalacostraca</taxon>
        <taxon>Peracarida</taxon>
        <taxon>Amphipoda</taxon>
        <taxon>Amphilochidea</taxon>
        <taxon>Lysianassida</taxon>
        <taxon>Lysianassidira</taxon>
        <taxon>Lysianassoidea</taxon>
        <taxon>Lysianassidae</taxon>
        <taxon>Hirondellea</taxon>
    </lineage>
</organism>
<feature type="transmembrane region" description="Helical" evidence="2">
    <location>
        <begin position="530"/>
        <end position="552"/>
    </location>
</feature>
<reference evidence="5" key="1">
    <citation type="submission" date="2017-11" db="EMBL/GenBank/DDBJ databases">
        <title>The sensing device of the deep-sea amphipod.</title>
        <authorList>
            <person name="Kobayashi H."/>
            <person name="Nagahama T."/>
            <person name="Arai W."/>
            <person name="Sasagawa Y."/>
            <person name="Umeda M."/>
            <person name="Hayashi T."/>
            <person name="Nikaido I."/>
            <person name="Watanabe H."/>
            <person name="Oguri K."/>
            <person name="Kitazato H."/>
            <person name="Fujioka K."/>
            <person name="Kido Y."/>
            <person name="Takami H."/>
        </authorList>
    </citation>
    <scope>NUCLEOTIDE SEQUENCE</scope>
    <source>
        <tissue evidence="5">Whole body</tissue>
    </source>
</reference>
<sequence>MRDLTHNAKCLDSSSATKVHIGMDEACLAIYNTDASKTIELWGQTEECFKCNFMPYATVGPNGTASMVVNTTYSTLLSTTFNQAHLHGFKAHFKESGYYSLFLNETNYHITETHHHTAIYLPLLYAFIFYSMLFFVWQFAWFLRNRMDSGGDSSEASPILATSTRNSRSYGGTSVGNTADAIKSDTSNSPNGYHDTSPATTAAPAAATATETGITSLPETATGEEVATKRMDKRLKSLDVFRGITIFLMIFVNYGGGKYYFFRHSPWNGLTIADLVFPWFMWIMGVSTVFSFRSQLRKSVPRHVLVLRVIKRSVILFGLGLLVNGISNSNTETFRIPGVLQRFAICYLLTATLEALFMSVSEDDHLIERWGGWFSFRDIIMSWLQWSIVIGLVSIHTVITFVLPIPDCPRGYIGPGGLHDYGTHSNCTGGVAAYIDRLFFTSDHMYSGSTARSVYQNQLGHDPEGLLGILTSMLMVQFGVAAGRILITYDSHKQRILRLLVWAATSGLVGAILCNFDKEIGVVPVNKNLWSLSYVLVTACFGLVLFCFIYVLVDWKEVWSGNPARYAGLNSILLYVGHEITKGVFPFGWTPGGSTHGEHLLMNLWGTSLWGVIAYICHRKKLYLSV</sequence>
<evidence type="ECO:0000256" key="1">
    <source>
        <dbReference type="SAM" id="MobiDB-lite"/>
    </source>
</evidence>
<proteinExistence type="evidence at transcript level"/>
<keyword evidence="4" id="KW-0808">Transferase</keyword>
<feature type="transmembrane region" description="Helical" evidence="2">
    <location>
        <begin position="499"/>
        <end position="518"/>
    </location>
</feature>
<dbReference type="AlphaFoldDB" id="A0A2P2I1S4"/>
<feature type="transmembrane region" description="Helical" evidence="2">
    <location>
        <begin position="119"/>
        <end position="143"/>
    </location>
</feature>
<dbReference type="EMBL" id="IACF01002194">
    <property type="protein sequence ID" value="LAB67856.1"/>
    <property type="molecule type" value="mRNA"/>
</dbReference>
<protein>
    <submittedName>
        <fullName evidence="4">Heparan-alpha-glucosaminide N-acetyltransferase-like</fullName>
    </submittedName>
</protein>
<feature type="transmembrane region" description="Helical" evidence="2">
    <location>
        <begin position="276"/>
        <end position="293"/>
    </location>
</feature>
<feature type="transmembrane region" description="Helical" evidence="2">
    <location>
        <begin position="465"/>
        <end position="487"/>
    </location>
</feature>
<dbReference type="PANTHER" id="PTHR31061">
    <property type="entry name" value="LD22376P"/>
    <property type="match status" value="1"/>
</dbReference>
<keyword evidence="2" id="KW-1133">Transmembrane helix</keyword>
<dbReference type="PANTHER" id="PTHR31061:SF24">
    <property type="entry name" value="LD22376P"/>
    <property type="match status" value="1"/>
</dbReference>
<feature type="transmembrane region" description="Helical" evidence="2">
    <location>
        <begin position="564"/>
        <end position="580"/>
    </location>
</feature>
<evidence type="ECO:0000256" key="2">
    <source>
        <dbReference type="SAM" id="Phobius"/>
    </source>
</evidence>
<name>A0A2P2I1S4_9CRUS</name>
<reference evidence="4" key="2">
    <citation type="journal article" date="2018" name="Biosci. Biotechnol. Biochem.">
        <title>Polysaccharide hydrolase of the hadal zone amphipods Hirondellea gigas.</title>
        <authorList>
            <person name="Kobayashi H."/>
            <person name="Nagahama T."/>
            <person name="Arai W."/>
            <person name="Sasagawa Y."/>
            <person name="Umeda M."/>
            <person name="Hayashi T."/>
            <person name="Nikaido I."/>
            <person name="Watanabe H."/>
            <person name="Oguri K."/>
            <person name="Kitazato H."/>
            <person name="Fujioka K."/>
            <person name="Kido Y."/>
            <person name="Takami H."/>
        </authorList>
    </citation>
    <scope>NUCLEOTIDE SEQUENCE</scope>
    <source>
        <tissue evidence="4">Whole body</tissue>
    </source>
</reference>
<evidence type="ECO:0000313" key="4">
    <source>
        <dbReference type="EMBL" id="LAB67856.1"/>
    </source>
</evidence>
<dbReference type="GO" id="GO:0016740">
    <property type="term" value="F:transferase activity"/>
    <property type="evidence" value="ECO:0007669"/>
    <property type="project" value="UniProtKB-KW"/>
</dbReference>
<feature type="transmembrane region" description="Helical" evidence="2">
    <location>
        <begin position="239"/>
        <end position="256"/>
    </location>
</feature>
<keyword evidence="2" id="KW-0812">Transmembrane</keyword>
<dbReference type="InterPro" id="IPR012429">
    <property type="entry name" value="HGSNAT_cat"/>
</dbReference>
<dbReference type="Pfam" id="PF07786">
    <property type="entry name" value="HGSNAT_cat"/>
    <property type="match status" value="1"/>
</dbReference>
<feature type="transmembrane region" description="Helical" evidence="2">
    <location>
        <begin position="305"/>
        <end position="327"/>
    </location>
</feature>
<feature type="domain" description="Heparan-alpha-glucosaminide N-acetyltransferase catalytic" evidence="3">
    <location>
        <begin position="234"/>
        <end position="353"/>
    </location>
</feature>
<feature type="region of interest" description="Disordered" evidence="1">
    <location>
        <begin position="185"/>
        <end position="205"/>
    </location>
</feature>
<keyword evidence="2" id="KW-0472">Membrane</keyword>
<dbReference type="EMBL" id="IACT01002582">
    <property type="protein sequence ID" value="LAC21851.1"/>
    <property type="molecule type" value="mRNA"/>
</dbReference>
<evidence type="ECO:0000259" key="3">
    <source>
        <dbReference type="Pfam" id="PF07786"/>
    </source>
</evidence>
<evidence type="ECO:0000313" key="5">
    <source>
        <dbReference type="EMBL" id="LAC21851.1"/>
    </source>
</evidence>